<feature type="repeat" description="WD" evidence="5">
    <location>
        <begin position="563"/>
        <end position="585"/>
    </location>
</feature>
<reference evidence="6 7" key="1">
    <citation type="submission" date="2019-08" db="EMBL/GenBank/DDBJ databases">
        <authorList>
            <person name="Alioto T."/>
            <person name="Alioto T."/>
            <person name="Gomez Garrido J."/>
        </authorList>
    </citation>
    <scope>NUCLEOTIDE SEQUENCE [LARGE SCALE GENOMIC DNA]</scope>
</reference>
<dbReference type="InterPro" id="IPR050687">
    <property type="entry name" value="Dynein_IC"/>
</dbReference>
<sequence length="945" mass="109597">MVEYNIFEHSCEILCVHLGKKLGKKQNIQDIKEEQNTPTLQKNVLYNANPINALKTIIIPHSLQEQFECVVDKHVFIDNPWKKISRAKIIENITSQNKKSCFWEFREELRKIKKEHILVSYKSSNYTDEEFVICLTDQAIEFIETQQTQLENGLKERVEKSMVKFSGAWESGGTENEIEEMIPVRIREKLYIKLLLTVAASDPIILGRLFDFQLTFKWKVPTDRLQAKANFEDSNSKSIRNQYVELIPRSNEIFEISDRLLKDSSVQTTLLNHKETQTVSKIYQNKSIQFIAVEEDMFQPQLLIESDIYLKSFFEKHVPYFENELHQNQLYDLYRDDYKLLKNKNDKSYIRCTKDIKLLPGAYHNVAFPKKYVSSYTWHPTIPGIFALTYMTSSNGLYKRINIENPAEKMAKLTIKERDKLKCIDDQNNFVVIWSISDMIFPKLKLESFEEVCCVEFSPIDGNIVVGGLNNGLISIWDIKGKLNNTLRGGECCHEELCMQLENTTNLTTDLKSEHLIKLTALSAIIESHTSMVTAIQWIHPLNEITPFGKLVNTEEGNFSLQFFAASLDGTVKLWDLNSTLPVETNKKKTENFNKYNSPLSVYNNRLKPLYTITITDIENVITPTSPIIPITALSFNIPLLKYTTSNEPLIFGESQFQYVPTAQNKSDRLLVIGTIMGQVGVVTWNGFGADYKGKLNEKCKPNWWGQVHDGPVTCIRRNMFYPDIYLKLPLWYKEFNNLTNSVLWSAVHPAEFRVSFNNGGELQFWDFKKYTHQPYQIFNYTLGGGLIATMSSPCLPVHFVDAQQGEALTDYRNKELICFADSAGEIRMITVEKLDTESDEEKKMGQMLQNRVNQLKQSDQYNEKCKETLQPQMNYNDDKSTALSLSFESLSKVIHSYKQYKIEQGKEYYRQYLERNPWSRLVKIRDEEDTKKRNIGHITRINNK</sequence>
<keyword evidence="4" id="KW-0677">Repeat</keyword>
<dbReference type="Pfam" id="PF00400">
    <property type="entry name" value="WD40"/>
    <property type="match status" value="1"/>
</dbReference>
<dbReference type="PANTHER" id="PTHR12442">
    <property type="entry name" value="DYNEIN INTERMEDIATE CHAIN"/>
    <property type="match status" value="1"/>
</dbReference>
<accession>A0A5E4NAC1</accession>
<comment type="subcellular location">
    <subcellularLocation>
        <location evidence="1">Cytoplasm</location>
    </subcellularLocation>
</comment>
<dbReference type="GO" id="GO:0060294">
    <property type="term" value="P:cilium movement involved in cell motility"/>
    <property type="evidence" value="ECO:0007669"/>
    <property type="project" value="TreeGrafter"/>
</dbReference>
<dbReference type="InterPro" id="IPR015943">
    <property type="entry name" value="WD40/YVTN_repeat-like_dom_sf"/>
</dbReference>
<dbReference type="PROSITE" id="PS50082">
    <property type="entry name" value="WD_REPEATS_2"/>
    <property type="match status" value="1"/>
</dbReference>
<dbReference type="GO" id="GO:0036159">
    <property type="term" value="P:inner dynein arm assembly"/>
    <property type="evidence" value="ECO:0007669"/>
    <property type="project" value="TreeGrafter"/>
</dbReference>
<evidence type="ECO:0000256" key="3">
    <source>
        <dbReference type="ARBA" id="ARBA00022574"/>
    </source>
</evidence>
<dbReference type="Gene3D" id="2.130.10.10">
    <property type="entry name" value="YVTN repeat-like/Quinoprotein amine dehydrogenase"/>
    <property type="match status" value="1"/>
</dbReference>
<dbReference type="InterPro" id="IPR036322">
    <property type="entry name" value="WD40_repeat_dom_sf"/>
</dbReference>
<keyword evidence="3 5" id="KW-0853">WD repeat</keyword>
<dbReference type="InterPro" id="IPR001680">
    <property type="entry name" value="WD40_rpt"/>
</dbReference>
<dbReference type="GO" id="GO:0045503">
    <property type="term" value="F:dynein light chain binding"/>
    <property type="evidence" value="ECO:0007669"/>
    <property type="project" value="TreeGrafter"/>
</dbReference>
<evidence type="ECO:0000256" key="5">
    <source>
        <dbReference type="PROSITE-ProRule" id="PRU00221"/>
    </source>
</evidence>
<protein>
    <submittedName>
        <fullName evidence="6">WD40/YVTN repeat-like-containing domain,WD40 repeat,WD40-repeat-containing domain</fullName>
    </submittedName>
</protein>
<dbReference type="GO" id="GO:0045504">
    <property type="term" value="F:dynein heavy chain binding"/>
    <property type="evidence" value="ECO:0007669"/>
    <property type="project" value="TreeGrafter"/>
</dbReference>
<evidence type="ECO:0000256" key="1">
    <source>
        <dbReference type="ARBA" id="ARBA00004496"/>
    </source>
</evidence>
<dbReference type="EMBL" id="CABPRJ010001925">
    <property type="protein sequence ID" value="VVC41741.1"/>
    <property type="molecule type" value="Genomic_DNA"/>
</dbReference>
<gene>
    <name evidence="6" type="ORF">CINCED_3A023596</name>
</gene>
<dbReference type="SMART" id="SM00320">
    <property type="entry name" value="WD40"/>
    <property type="match status" value="2"/>
</dbReference>
<name>A0A5E4NAC1_9HEMI</name>
<proteinExistence type="predicted"/>
<keyword evidence="2" id="KW-0963">Cytoplasm</keyword>
<evidence type="ECO:0000256" key="4">
    <source>
        <dbReference type="ARBA" id="ARBA00022737"/>
    </source>
</evidence>
<evidence type="ECO:0000256" key="2">
    <source>
        <dbReference type="ARBA" id="ARBA00022490"/>
    </source>
</evidence>
<organism evidence="6 7">
    <name type="scientific">Cinara cedri</name>
    <dbReference type="NCBI Taxonomy" id="506608"/>
    <lineage>
        <taxon>Eukaryota</taxon>
        <taxon>Metazoa</taxon>
        <taxon>Ecdysozoa</taxon>
        <taxon>Arthropoda</taxon>
        <taxon>Hexapoda</taxon>
        <taxon>Insecta</taxon>
        <taxon>Pterygota</taxon>
        <taxon>Neoptera</taxon>
        <taxon>Paraneoptera</taxon>
        <taxon>Hemiptera</taxon>
        <taxon>Sternorrhyncha</taxon>
        <taxon>Aphidomorpha</taxon>
        <taxon>Aphidoidea</taxon>
        <taxon>Aphididae</taxon>
        <taxon>Lachninae</taxon>
        <taxon>Cinara</taxon>
    </lineage>
</organism>
<dbReference type="AlphaFoldDB" id="A0A5E4NAC1"/>
<dbReference type="OrthoDB" id="6619788at2759"/>
<evidence type="ECO:0000313" key="7">
    <source>
        <dbReference type="Proteomes" id="UP000325440"/>
    </source>
</evidence>
<dbReference type="PANTHER" id="PTHR12442:SF5">
    <property type="entry name" value="DYNEIN AXONEMAL INTERMEDIATE CHAIN 3"/>
    <property type="match status" value="1"/>
</dbReference>
<dbReference type="Proteomes" id="UP000325440">
    <property type="component" value="Unassembled WGS sequence"/>
</dbReference>
<evidence type="ECO:0000313" key="6">
    <source>
        <dbReference type="EMBL" id="VVC41741.1"/>
    </source>
</evidence>
<keyword evidence="7" id="KW-1185">Reference proteome</keyword>
<dbReference type="SUPFAM" id="SSF50978">
    <property type="entry name" value="WD40 repeat-like"/>
    <property type="match status" value="1"/>
</dbReference>
<dbReference type="GO" id="GO:0036156">
    <property type="term" value="C:inner dynein arm"/>
    <property type="evidence" value="ECO:0007669"/>
    <property type="project" value="TreeGrafter"/>
</dbReference>